<dbReference type="InterPro" id="IPR042219">
    <property type="entry name" value="AAA_lid_11_sf"/>
</dbReference>
<feature type="region of interest" description="Disordered" evidence="1">
    <location>
        <begin position="1"/>
        <end position="25"/>
    </location>
</feature>
<dbReference type="GO" id="GO:0007018">
    <property type="term" value="P:microtubule-based movement"/>
    <property type="evidence" value="ECO:0007669"/>
    <property type="project" value="InterPro"/>
</dbReference>
<reference evidence="3" key="1">
    <citation type="submission" date="2025-08" db="UniProtKB">
        <authorList>
            <consortium name="RefSeq"/>
        </authorList>
    </citation>
    <scope>IDENTIFICATION</scope>
</reference>
<dbReference type="InterPro" id="IPR026983">
    <property type="entry name" value="DHC"/>
</dbReference>
<dbReference type="AlphaFoldDB" id="A0A6P8LC02"/>
<evidence type="ECO:0000313" key="2">
    <source>
        <dbReference type="Proteomes" id="UP000515180"/>
    </source>
</evidence>
<keyword evidence="2" id="KW-1185">Reference proteome</keyword>
<dbReference type="RefSeq" id="XP_033179403.1">
    <property type="nucleotide sequence ID" value="XM_033323512.1"/>
</dbReference>
<sequence>MEECSKNPHDDCQLFISAEPNPDPPESIIPQGILESVIKITNEPPSGIQANIHKALDNFAQETLESCSEETEFKFALCYYHAALAKRRKFGPREWNRVSDFKS</sequence>
<evidence type="ECO:0000256" key="1">
    <source>
        <dbReference type="SAM" id="MobiDB-lite"/>
    </source>
</evidence>
<dbReference type="OrthoDB" id="447173at2759"/>
<evidence type="ECO:0000313" key="3">
    <source>
        <dbReference type="RefSeq" id="XP_033179403.1"/>
    </source>
</evidence>
<accession>A0A6P8LC02</accession>
<dbReference type="Proteomes" id="UP000515180">
    <property type="component" value="Unplaced"/>
</dbReference>
<gene>
    <name evidence="3" type="primary">LOC117152298</name>
</gene>
<name>A0A6P8LC02_BOMIM</name>
<organism evidence="2 3">
    <name type="scientific">Bombus impatiens</name>
    <name type="common">Bumblebee</name>
    <dbReference type="NCBI Taxonomy" id="132113"/>
    <lineage>
        <taxon>Eukaryota</taxon>
        <taxon>Metazoa</taxon>
        <taxon>Ecdysozoa</taxon>
        <taxon>Arthropoda</taxon>
        <taxon>Hexapoda</taxon>
        <taxon>Insecta</taxon>
        <taxon>Pterygota</taxon>
        <taxon>Neoptera</taxon>
        <taxon>Endopterygota</taxon>
        <taxon>Hymenoptera</taxon>
        <taxon>Apocrita</taxon>
        <taxon>Aculeata</taxon>
        <taxon>Apoidea</taxon>
        <taxon>Anthophila</taxon>
        <taxon>Apidae</taxon>
        <taxon>Bombus</taxon>
        <taxon>Pyrobombus</taxon>
    </lineage>
</organism>
<dbReference type="GO" id="GO:0051959">
    <property type="term" value="F:dynein light intermediate chain binding"/>
    <property type="evidence" value="ECO:0007669"/>
    <property type="project" value="InterPro"/>
</dbReference>
<dbReference type="GO" id="GO:0045505">
    <property type="term" value="F:dynein intermediate chain binding"/>
    <property type="evidence" value="ECO:0007669"/>
    <property type="project" value="InterPro"/>
</dbReference>
<dbReference type="GeneID" id="117152298"/>
<dbReference type="PANTHER" id="PTHR46961">
    <property type="entry name" value="DYNEIN HEAVY CHAIN 1, AXONEMAL-LIKE PROTEIN"/>
    <property type="match status" value="1"/>
</dbReference>
<protein>
    <submittedName>
        <fullName evidence="3">Dynein heavy chain 9, axonemal-like</fullName>
    </submittedName>
</protein>
<feature type="compositionally biased region" description="Basic and acidic residues" evidence="1">
    <location>
        <begin position="1"/>
        <end position="12"/>
    </location>
</feature>
<dbReference type="Gene3D" id="1.10.8.720">
    <property type="entry name" value="Region D6 of dynein motor"/>
    <property type="match status" value="1"/>
</dbReference>
<dbReference type="GO" id="GO:0030286">
    <property type="term" value="C:dynein complex"/>
    <property type="evidence" value="ECO:0007669"/>
    <property type="project" value="InterPro"/>
</dbReference>
<proteinExistence type="predicted"/>
<dbReference type="PANTHER" id="PTHR46961:SF20">
    <property type="entry name" value="LOW QUALITY PROTEIN: DYNEIN BETA CHAIN, CILIARY-LIKE"/>
    <property type="match status" value="1"/>
</dbReference>